<dbReference type="GO" id="GO:0032259">
    <property type="term" value="P:methylation"/>
    <property type="evidence" value="ECO:0007669"/>
    <property type="project" value="UniProtKB-KW"/>
</dbReference>
<dbReference type="InterPro" id="IPR013216">
    <property type="entry name" value="Methyltransf_11"/>
</dbReference>
<dbReference type="CDD" id="cd02440">
    <property type="entry name" value="AdoMet_MTases"/>
    <property type="match status" value="1"/>
</dbReference>
<evidence type="ECO:0000313" key="3">
    <source>
        <dbReference type="Proteomes" id="UP000308901"/>
    </source>
</evidence>
<organism evidence="2 3">
    <name type="scientific">Arcobacter arenosus</name>
    <dbReference type="NCBI Taxonomy" id="2576037"/>
    <lineage>
        <taxon>Bacteria</taxon>
        <taxon>Pseudomonadati</taxon>
        <taxon>Campylobacterota</taxon>
        <taxon>Epsilonproteobacteria</taxon>
        <taxon>Campylobacterales</taxon>
        <taxon>Arcobacteraceae</taxon>
        <taxon>Arcobacter</taxon>
    </lineage>
</organism>
<accession>A0A5R8XZV7</accession>
<proteinExistence type="predicted"/>
<dbReference type="Gene3D" id="3.40.50.150">
    <property type="entry name" value="Vaccinia Virus protein VP39"/>
    <property type="match status" value="1"/>
</dbReference>
<reference evidence="2 3" key="1">
    <citation type="submission" date="2019-05" db="EMBL/GenBank/DDBJ databases">
        <title>Arcobacter sp. nov., isolated from sea sediment.</title>
        <authorList>
            <person name="Kim W."/>
        </authorList>
    </citation>
    <scope>NUCLEOTIDE SEQUENCE [LARGE SCALE GENOMIC DNA]</scope>
    <source>
        <strain evidence="2 3">CAU 1517</strain>
    </source>
</reference>
<dbReference type="EMBL" id="VANU01000004">
    <property type="protein sequence ID" value="TLP37779.1"/>
    <property type="molecule type" value="Genomic_DNA"/>
</dbReference>
<evidence type="ECO:0000313" key="2">
    <source>
        <dbReference type="EMBL" id="TLP37779.1"/>
    </source>
</evidence>
<keyword evidence="2" id="KW-0808">Transferase</keyword>
<keyword evidence="3" id="KW-1185">Reference proteome</keyword>
<keyword evidence="2" id="KW-0489">Methyltransferase</keyword>
<dbReference type="GO" id="GO:0008757">
    <property type="term" value="F:S-adenosylmethionine-dependent methyltransferase activity"/>
    <property type="evidence" value="ECO:0007669"/>
    <property type="project" value="InterPro"/>
</dbReference>
<dbReference type="SUPFAM" id="SSF53335">
    <property type="entry name" value="S-adenosyl-L-methionine-dependent methyltransferases"/>
    <property type="match status" value="1"/>
</dbReference>
<dbReference type="InterPro" id="IPR029063">
    <property type="entry name" value="SAM-dependent_MTases_sf"/>
</dbReference>
<name>A0A5R8XZV7_9BACT</name>
<dbReference type="AlphaFoldDB" id="A0A5R8XZV7"/>
<feature type="domain" description="Methyltransferase type 11" evidence="1">
    <location>
        <begin position="43"/>
        <end position="137"/>
    </location>
</feature>
<gene>
    <name evidence="2" type="ORF">FDK22_10740</name>
</gene>
<comment type="caution">
    <text evidence="2">The sequence shown here is derived from an EMBL/GenBank/DDBJ whole genome shotgun (WGS) entry which is preliminary data.</text>
</comment>
<dbReference type="OrthoDB" id="9816564at2"/>
<protein>
    <submittedName>
        <fullName evidence="2">Class I SAM-dependent methyltransferase</fullName>
    </submittedName>
</protein>
<evidence type="ECO:0000259" key="1">
    <source>
        <dbReference type="Pfam" id="PF08241"/>
    </source>
</evidence>
<dbReference type="Proteomes" id="UP000308901">
    <property type="component" value="Unassembled WGS sequence"/>
</dbReference>
<dbReference type="Pfam" id="PF08241">
    <property type="entry name" value="Methyltransf_11"/>
    <property type="match status" value="1"/>
</dbReference>
<dbReference type="RefSeq" id="WP_138152959.1">
    <property type="nucleotide sequence ID" value="NZ_VANU01000004.1"/>
</dbReference>
<sequence length="219" mass="25407">MKNAYNEKYYLDINEQTVSSMESKYTKFLSYIQDDINPSEIADLGCGSGTLCAFLKKQYPNSNVVGLDAFEIPLTEAKNKYKNITFLKCNLENEKFPFEDNSIDLLVSHEVIEHLQSLENYLSESYRVLKPKGIILFKTPNRLDIMRVISPLFGKKWYADLDETHIKYYDIFNLQFDLKKYSFQQIKTYTGTKPLLKKRYINIPALPIIGNGLIVIAKK</sequence>
<dbReference type="PANTHER" id="PTHR43861">
    <property type="entry name" value="TRANS-ACONITATE 2-METHYLTRANSFERASE-RELATED"/>
    <property type="match status" value="1"/>
</dbReference>